<evidence type="ECO:0000313" key="12">
    <source>
        <dbReference type="Proteomes" id="UP001439008"/>
    </source>
</evidence>
<evidence type="ECO:0000256" key="7">
    <source>
        <dbReference type="ARBA" id="ARBA00022989"/>
    </source>
</evidence>
<evidence type="ECO:0000256" key="4">
    <source>
        <dbReference type="ARBA" id="ARBA00022692"/>
    </source>
</evidence>
<name>A0ABV2ANJ5_9EUKA</name>
<feature type="transmembrane region" description="Helical" evidence="10">
    <location>
        <begin position="297"/>
        <end position="320"/>
    </location>
</feature>
<keyword evidence="12" id="KW-1185">Reference proteome</keyword>
<gene>
    <name evidence="11" type="ORF">MHBO_002776</name>
</gene>
<dbReference type="Proteomes" id="UP001439008">
    <property type="component" value="Unassembled WGS sequence"/>
</dbReference>
<feature type="transmembrane region" description="Helical" evidence="10">
    <location>
        <begin position="455"/>
        <end position="475"/>
    </location>
</feature>
<feature type="transmembrane region" description="Helical" evidence="10">
    <location>
        <begin position="380"/>
        <end position="401"/>
    </location>
</feature>
<dbReference type="EC" id="7.1.3.1" evidence="2"/>
<keyword evidence="5" id="KW-0460">Magnesium</keyword>
<feature type="transmembrane region" description="Helical" evidence="10">
    <location>
        <begin position="421"/>
        <end position="448"/>
    </location>
</feature>
<feature type="transmembrane region" description="Helical" evidence="10">
    <location>
        <begin position="12"/>
        <end position="36"/>
    </location>
</feature>
<evidence type="ECO:0000256" key="10">
    <source>
        <dbReference type="SAM" id="Phobius"/>
    </source>
</evidence>
<feature type="transmembrane region" description="Helical" evidence="10">
    <location>
        <begin position="519"/>
        <end position="538"/>
    </location>
</feature>
<evidence type="ECO:0000256" key="9">
    <source>
        <dbReference type="ARBA" id="ARBA00023136"/>
    </source>
</evidence>
<keyword evidence="7 10" id="KW-1133">Transmembrane helix</keyword>
<evidence type="ECO:0000256" key="6">
    <source>
        <dbReference type="ARBA" id="ARBA00022967"/>
    </source>
</evidence>
<keyword evidence="9 10" id="KW-0472">Membrane</keyword>
<comment type="subcellular location">
    <subcellularLocation>
        <location evidence="1">Endomembrane system</location>
        <topology evidence="1">Multi-pass membrane protein</topology>
    </subcellularLocation>
</comment>
<keyword evidence="3" id="KW-0813">Transport</keyword>
<organism evidence="11 12">
    <name type="scientific">Bonamia ostreae</name>
    <dbReference type="NCBI Taxonomy" id="126728"/>
    <lineage>
        <taxon>Eukaryota</taxon>
        <taxon>Sar</taxon>
        <taxon>Rhizaria</taxon>
        <taxon>Endomyxa</taxon>
        <taxon>Ascetosporea</taxon>
        <taxon>Haplosporida</taxon>
        <taxon>Bonamia</taxon>
    </lineage>
</organism>
<feature type="non-terminal residue" evidence="11">
    <location>
        <position position="548"/>
    </location>
</feature>
<sequence>MALHSNHKILTLIAKIAIPLSGLFGILFAAFSFLVLRKVRISKKGDSFSPLSDSDGDDVESIPSTEYFKIQAIYSKIQQGAYSFIRTEYIHFTPFFLVFAALLVFLIGSTNGYLFACLSGICFILGASTSLICGAVGMAIATYGNARTTISAQSSLEAAFQTSFTTAQIFGFLLPSVGLVSLFACLEAVRAIVGNYETACRILVTYALGASVMGLGCRICGGVYTKASDVGADLVGKTEKNLKEDDPRNPAVIADNVGDNVGDIAGMGADLFGSFAEATCAALIIVSRSKTLGKLEFSILLPLMLIATAVFVAMATTFVATKLWRPKVDSDVEWSLKLQVLIFCVFMIIAAFPICMVFLPSEFNVAKDGAVENISTNVKAFYCVAIGIAGGALVGLITEYYTSHSFRPVRSLSESAETGPATVIITGIALGYQSVLLPMFVLGIIMYIAFNFGEYFGIVMMGQGMLCCVFTFLLIDAMGPVCDNAGGIAEMAGLGEAVRDRTDVLDAAGNTTAAIGKGYGISLASVVGIALLISYNRLKDIQNVNVFN</sequence>
<dbReference type="EMBL" id="JBDODL010001159">
    <property type="protein sequence ID" value="MES1921213.1"/>
    <property type="molecule type" value="Genomic_DNA"/>
</dbReference>
<protein>
    <recommendedName>
        <fullName evidence="2">H(+)-exporting diphosphatase</fullName>
        <ecNumber evidence="2">7.1.3.1</ecNumber>
    </recommendedName>
</protein>
<evidence type="ECO:0000256" key="1">
    <source>
        <dbReference type="ARBA" id="ARBA00004127"/>
    </source>
</evidence>
<feature type="transmembrane region" description="Helical" evidence="10">
    <location>
        <begin position="113"/>
        <end position="141"/>
    </location>
</feature>
<comment type="caution">
    <text evidence="11">The sequence shown here is derived from an EMBL/GenBank/DDBJ whole genome shotgun (WGS) entry which is preliminary data.</text>
</comment>
<evidence type="ECO:0000256" key="8">
    <source>
        <dbReference type="ARBA" id="ARBA00023065"/>
    </source>
</evidence>
<dbReference type="PANTHER" id="PTHR31998">
    <property type="entry name" value="K(+)-INSENSITIVE PYROPHOSPHATE-ENERGIZED PROTON PUMP"/>
    <property type="match status" value="1"/>
</dbReference>
<evidence type="ECO:0000313" key="11">
    <source>
        <dbReference type="EMBL" id="MES1921213.1"/>
    </source>
</evidence>
<evidence type="ECO:0000256" key="3">
    <source>
        <dbReference type="ARBA" id="ARBA00022448"/>
    </source>
</evidence>
<keyword evidence="6" id="KW-1278">Translocase</keyword>
<dbReference type="InterPro" id="IPR004131">
    <property type="entry name" value="PPase-energised_H-pump"/>
</dbReference>
<evidence type="ECO:0000256" key="5">
    <source>
        <dbReference type="ARBA" id="ARBA00022842"/>
    </source>
</evidence>
<keyword evidence="8" id="KW-0406">Ion transport</keyword>
<feature type="transmembrane region" description="Helical" evidence="10">
    <location>
        <begin position="340"/>
        <end position="359"/>
    </location>
</feature>
<feature type="transmembrane region" description="Helical" evidence="10">
    <location>
        <begin position="89"/>
        <end position="107"/>
    </location>
</feature>
<keyword evidence="4 10" id="KW-0812">Transmembrane</keyword>
<accession>A0ABV2ANJ5</accession>
<dbReference type="Pfam" id="PF03030">
    <property type="entry name" value="H_PPase"/>
    <property type="match status" value="1"/>
</dbReference>
<proteinExistence type="predicted"/>
<evidence type="ECO:0000256" key="2">
    <source>
        <dbReference type="ARBA" id="ARBA00013242"/>
    </source>
</evidence>
<reference evidence="11 12" key="1">
    <citation type="journal article" date="2024" name="BMC Biol.">
        <title>Comparative genomics of Ascetosporea gives new insight into the evolutionary basis for animal parasitism in Rhizaria.</title>
        <authorList>
            <person name="Hiltunen Thoren M."/>
            <person name="Onut-Brannstrom I."/>
            <person name="Alfjorden A."/>
            <person name="Peckova H."/>
            <person name="Swords F."/>
            <person name="Hooper C."/>
            <person name="Holzer A.S."/>
            <person name="Bass D."/>
            <person name="Burki F."/>
        </authorList>
    </citation>
    <scope>NUCLEOTIDE SEQUENCE [LARGE SCALE GENOMIC DNA]</scope>
    <source>
        <strain evidence="11">20-A016</strain>
    </source>
</reference>